<dbReference type="Proteomes" id="UP001344658">
    <property type="component" value="Unassembled WGS sequence"/>
</dbReference>
<sequence length="219" mass="23474">MGAGIALLYTARNYRLAQRGQVTDRFTKALERLGSPEMYVRVGAVLALEQIVQDSPDQATNAAQILNAFIRHRVSRRGKAVSSDQARLNQVEVNADVQAALTALTRPASRRHVAGSQPIDLSYLELAHALLAGADLTRARLTSVNLAGADLTGADLSSAHLNHADLNHADLTNSRFCHADLTAANLLRTIGAESADFDKAILNQTEIDPARLPQVGPTP</sequence>
<accession>A0ABU7PL25</accession>
<gene>
    <name evidence="1" type="ORF">V2S66_31815</name>
</gene>
<name>A0ABU7PL25_9ACTN</name>
<organism evidence="1 2">
    <name type="scientific">Actinacidiphila polyblastidii</name>
    <dbReference type="NCBI Taxonomy" id="3110430"/>
    <lineage>
        <taxon>Bacteria</taxon>
        <taxon>Bacillati</taxon>
        <taxon>Actinomycetota</taxon>
        <taxon>Actinomycetes</taxon>
        <taxon>Kitasatosporales</taxon>
        <taxon>Streptomycetaceae</taxon>
        <taxon>Actinacidiphila</taxon>
    </lineage>
</organism>
<dbReference type="InterPro" id="IPR051082">
    <property type="entry name" value="Pentapeptide-BTB/POZ_domain"/>
</dbReference>
<dbReference type="PANTHER" id="PTHR14136">
    <property type="entry name" value="BTB_POZ DOMAIN-CONTAINING PROTEIN KCTD9"/>
    <property type="match status" value="1"/>
</dbReference>
<evidence type="ECO:0000313" key="1">
    <source>
        <dbReference type="EMBL" id="MEE4546540.1"/>
    </source>
</evidence>
<comment type="caution">
    <text evidence="1">The sequence shown here is derived from an EMBL/GenBank/DDBJ whole genome shotgun (WGS) entry which is preliminary data.</text>
</comment>
<dbReference type="Gene3D" id="2.160.20.80">
    <property type="entry name" value="E3 ubiquitin-protein ligase SopA"/>
    <property type="match status" value="1"/>
</dbReference>
<keyword evidence="2" id="KW-1185">Reference proteome</keyword>
<dbReference type="InterPro" id="IPR001646">
    <property type="entry name" value="5peptide_repeat"/>
</dbReference>
<dbReference type="Pfam" id="PF00805">
    <property type="entry name" value="Pentapeptide"/>
    <property type="match status" value="2"/>
</dbReference>
<proteinExistence type="predicted"/>
<dbReference type="EMBL" id="JAZEWV010000047">
    <property type="protein sequence ID" value="MEE4546540.1"/>
    <property type="molecule type" value="Genomic_DNA"/>
</dbReference>
<dbReference type="SUPFAM" id="SSF141571">
    <property type="entry name" value="Pentapeptide repeat-like"/>
    <property type="match status" value="1"/>
</dbReference>
<reference evidence="1 2" key="1">
    <citation type="submission" date="2023-12" db="EMBL/GenBank/DDBJ databases">
        <title>Streptomyces sp. V4-01.</title>
        <authorList>
            <person name="Somphong A."/>
            <person name="Phongsopitanun W."/>
        </authorList>
    </citation>
    <scope>NUCLEOTIDE SEQUENCE [LARGE SCALE GENOMIC DNA]</scope>
    <source>
        <strain evidence="1 2">V4-01</strain>
    </source>
</reference>
<evidence type="ECO:0000313" key="2">
    <source>
        <dbReference type="Proteomes" id="UP001344658"/>
    </source>
</evidence>
<dbReference type="PANTHER" id="PTHR14136:SF17">
    <property type="entry name" value="BTB_POZ DOMAIN-CONTAINING PROTEIN KCTD9"/>
    <property type="match status" value="1"/>
</dbReference>
<protein>
    <submittedName>
        <fullName evidence="1">Pentapeptide repeat-containing protein</fullName>
    </submittedName>
</protein>
<dbReference type="RefSeq" id="WP_330800237.1">
    <property type="nucleotide sequence ID" value="NZ_JAZEWV010000047.1"/>
</dbReference>